<comment type="caution">
    <text evidence="2">The sequence shown here is derived from an EMBL/GenBank/DDBJ whole genome shotgun (WGS) entry which is preliminary data.</text>
</comment>
<dbReference type="OrthoDB" id="2193149at2759"/>
<gene>
    <name evidence="2" type="ORF">CWI37_0065p0020</name>
    <name evidence="3" type="ORF">CWI38_1047p0010</name>
</gene>
<keyword evidence="1" id="KW-0472">Membrane</keyword>
<dbReference type="VEuPathDB" id="MicrosporidiaDB:CWI38_1047p0010"/>
<dbReference type="EMBL" id="PITJ01000065">
    <property type="protein sequence ID" value="TBU04975.1"/>
    <property type="molecule type" value="Genomic_DNA"/>
</dbReference>
<dbReference type="Proteomes" id="UP000292362">
    <property type="component" value="Unassembled WGS sequence"/>
</dbReference>
<evidence type="ECO:0000313" key="4">
    <source>
        <dbReference type="Proteomes" id="UP000292282"/>
    </source>
</evidence>
<organism evidence="2 5">
    <name type="scientific">Hamiltosporidium tvaerminnensis</name>
    <dbReference type="NCBI Taxonomy" id="1176355"/>
    <lineage>
        <taxon>Eukaryota</taxon>
        <taxon>Fungi</taxon>
        <taxon>Fungi incertae sedis</taxon>
        <taxon>Microsporidia</taxon>
        <taxon>Dubosqiidae</taxon>
        <taxon>Hamiltosporidium</taxon>
    </lineage>
</organism>
<evidence type="ECO:0000313" key="3">
    <source>
        <dbReference type="EMBL" id="TBU11768.1"/>
    </source>
</evidence>
<keyword evidence="4" id="KW-1185">Reference proteome</keyword>
<dbReference type="AlphaFoldDB" id="A0A4Q9LC90"/>
<accession>A0A4Q9LC90</accession>
<keyword evidence="1" id="KW-1133">Transmembrane helix</keyword>
<evidence type="ECO:0000313" key="2">
    <source>
        <dbReference type="EMBL" id="TBU04975.1"/>
    </source>
</evidence>
<protein>
    <recommendedName>
        <fullName evidence="6">Rab-GAP TBC domain-containing protein</fullName>
    </recommendedName>
</protein>
<sequence>MKSFDIKAAIEIYSKEKRDVKTYFVKRKKEKELHTIEVDVERSFGFLKGEDKVSLARKEIFKEILFKVLKTIPVEYLQSMSEIVSVIVYYNFKDIVEEKLKQIDIAEIKSKSNKSNINLSSTSLSKDNVIWMSENESTSKMSESRLSDASTSSDNFDYDQFIDEELFKKTCVTVTNVLKEKYLPLVDDNFKMYLRYNSIFIRMMAKRNKKIYVDESLKYMNTTLTWFIRSLVSIEDILAVYGYFLCCPTSFPFLLLVKFYDKIDNKIPIERLNDNIYQELVTLEREFLEVEFEMSRPTTALGKKTGLITVGSIIAVGAAIIIYRLSKRDE</sequence>
<evidence type="ECO:0000313" key="5">
    <source>
        <dbReference type="Proteomes" id="UP000292362"/>
    </source>
</evidence>
<dbReference type="SUPFAM" id="SSF47923">
    <property type="entry name" value="Ypt/Rab-GAP domain of gyp1p"/>
    <property type="match status" value="1"/>
</dbReference>
<dbReference type="EMBL" id="PITK01001047">
    <property type="protein sequence ID" value="TBU11768.1"/>
    <property type="molecule type" value="Genomic_DNA"/>
</dbReference>
<feature type="transmembrane region" description="Helical" evidence="1">
    <location>
        <begin position="305"/>
        <end position="325"/>
    </location>
</feature>
<evidence type="ECO:0000256" key="1">
    <source>
        <dbReference type="SAM" id="Phobius"/>
    </source>
</evidence>
<dbReference type="VEuPathDB" id="MicrosporidiaDB:CWI37_0065p0020"/>
<evidence type="ECO:0008006" key="6">
    <source>
        <dbReference type="Google" id="ProtNLM"/>
    </source>
</evidence>
<name>A0A4Q9LC90_9MICR</name>
<dbReference type="Proteomes" id="UP000292282">
    <property type="component" value="Unassembled WGS sequence"/>
</dbReference>
<keyword evidence="1" id="KW-0812">Transmembrane</keyword>
<proteinExistence type="predicted"/>
<dbReference type="InterPro" id="IPR035969">
    <property type="entry name" value="Rab-GAP_TBC_sf"/>
</dbReference>
<reference evidence="4 5" key="1">
    <citation type="submission" date="2017-12" db="EMBL/GenBank/DDBJ databases">
        <authorList>
            <person name="Pombert J.-F."/>
            <person name="Haag K.L."/>
            <person name="Ebert D."/>
        </authorList>
    </citation>
    <scope>NUCLEOTIDE SEQUENCE [LARGE SCALE GENOMIC DNA]</scope>
    <source>
        <strain evidence="2">FI-OER-3-3</strain>
        <strain evidence="3">IL-G-3</strain>
    </source>
</reference>
<feature type="transmembrane region" description="Helical" evidence="1">
    <location>
        <begin position="238"/>
        <end position="257"/>
    </location>
</feature>